<dbReference type="Proteomes" id="UP000011863">
    <property type="component" value="Chromosome"/>
</dbReference>
<comment type="catalytic activity">
    <reaction evidence="1">
        <text>a uridine in RNA = a pseudouridine in RNA</text>
        <dbReference type="Rhea" id="RHEA:48348"/>
        <dbReference type="Rhea" id="RHEA-COMP:12068"/>
        <dbReference type="Rhea" id="RHEA-COMP:12069"/>
        <dbReference type="ChEBI" id="CHEBI:65314"/>
        <dbReference type="ChEBI" id="CHEBI:65315"/>
    </reaction>
</comment>
<dbReference type="PROSITE" id="PS50889">
    <property type="entry name" value="S4"/>
    <property type="match status" value="1"/>
</dbReference>
<comment type="similarity">
    <text evidence="2 6">Belongs to the pseudouridine synthase RsuA family.</text>
</comment>
<dbReference type="GO" id="GO:0005829">
    <property type="term" value="C:cytosol"/>
    <property type="evidence" value="ECO:0007669"/>
    <property type="project" value="UniProtKB-ARBA"/>
</dbReference>
<evidence type="ECO:0000313" key="8">
    <source>
        <dbReference type="EMBL" id="BAN02812.1"/>
    </source>
</evidence>
<proteinExistence type="inferred from homology"/>
<dbReference type="CDD" id="cd02870">
    <property type="entry name" value="PseudoU_synth_RsuA_like"/>
    <property type="match status" value="1"/>
</dbReference>
<evidence type="ECO:0000256" key="6">
    <source>
        <dbReference type="RuleBase" id="RU003887"/>
    </source>
</evidence>
<dbReference type="InterPro" id="IPR020094">
    <property type="entry name" value="TruA/RsuA/RluB/E/F_N"/>
</dbReference>
<evidence type="ECO:0000313" key="9">
    <source>
        <dbReference type="Proteomes" id="UP000011863"/>
    </source>
</evidence>
<dbReference type="Gene3D" id="3.10.290.10">
    <property type="entry name" value="RNA-binding S4 domain"/>
    <property type="match status" value="1"/>
</dbReference>
<dbReference type="FunFam" id="3.10.290.10:FF:000003">
    <property type="entry name" value="Pseudouridine synthase"/>
    <property type="match status" value="1"/>
</dbReference>
<dbReference type="InterPro" id="IPR018496">
    <property type="entry name" value="PsdUridine_synth_RsuA/RluB_CS"/>
</dbReference>
<dbReference type="AlphaFoldDB" id="A0A6C7E9X3"/>
<dbReference type="KEGG" id="aym:YM304_24980"/>
<dbReference type="InterPro" id="IPR042092">
    <property type="entry name" value="PsdUridine_s_RsuA/RluB/E/F_cat"/>
</dbReference>
<evidence type="ECO:0000256" key="1">
    <source>
        <dbReference type="ARBA" id="ARBA00000073"/>
    </source>
</evidence>
<evidence type="ECO:0000256" key="2">
    <source>
        <dbReference type="ARBA" id="ARBA00008348"/>
    </source>
</evidence>
<dbReference type="PROSITE" id="PS01149">
    <property type="entry name" value="PSI_RSU"/>
    <property type="match status" value="1"/>
</dbReference>
<dbReference type="Gene3D" id="3.30.70.1560">
    <property type="entry name" value="Alpha-L RNA-binding motif"/>
    <property type="match status" value="1"/>
</dbReference>
<dbReference type="InterPro" id="IPR006145">
    <property type="entry name" value="PsdUridine_synth_RsuA/RluA"/>
</dbReference>
<keyword evidence="9" id="KW-1185">Reference proteome</keyword>
<evidence type="ECO:0000256" key="5">
    <source>
        <dbReference type="PROSITE-ProRule" id="PRU00182"/>
    </source>
</evidence>
<feature type="domain" description="RNA-binding S4" evidence="7">
    <location>
        <begin position="12"/>
        <end position="77"/>
    </location>
</feature>
<dbReference type="PANTHER" id="PTHR47683">
    <property type="entry name" value="PSEUDOURIDINE SYNTHASE FAMILY PROTEIN-RELATED"/>
    <property type="match status" value="1"/>
</dbReference>
<dbReference type="SUPFAM" id="SSF55120">
    <property type="entry name" value="Pseudouridine synthase"/>
    <property type="match status" value="1"/>
</dbReference>
<dbReference type="OrthoDB" id="9807213at2"/>
<dbReference type="InterPro" id="IPR000748">
    <property type="entry name" value="PsdUridine_synth_RsuA/RluB/E/F"/>
</dbReference>
<sequence>MAARNAQLPTGERLQKVLAAVGFGSRRTAEDLISAGRVTVNGDVAILGRRVDPDNDLIEVDGAPIGVKPDLVYYMLNKPAGVVVTSKDTHDRRTIMDIVPTEPRVFSVGRLDAETEGLLLITNDGQLANRIAHPSNGVDKEYLVEVDNGAVSPGGLRRLRDGVELDDGITAPAKVSQPEPGILRITIHEGRNRQVRRMCEAVGNPVRRLVRTRIGPLADKTLQPGEWRHWTTDERNAMIEAVAATRLRGSE</sequence>
<reference evidence="8 9" key="1">
    <citation type="journal article" date="2013" name="Int. J. Syst. Evol. Microbiol.">
        <title>Ilumatobacter nonamiense sp. nov. and Ilumatobacter coccineum sp. nov., isolated from seashore sand.</title>
        <authorList>
            <person name="Matsumoto A."/>
            <person name="Kasai H."/>
            <person name="Matsuo Y."/>
            <person name="Shizuri Y."/>
            <person name="Ichikawa N."/>
            <person name="Fujita N."/>
            <person name="Omura S."/>
            <person name="Takahashi Y."/>
        </authorList>
    </citation>
    <scope>NUCLEOTIDE SEQUENCE [LARGE SCALE GENOMIC DNA]</scope>
    <source>
        <strain evidence="9">NBRC 103263 / KCTC 29153 / YM16-304</strain>
    </source>
</reference>
<dbReference type="Pfam" id="PF01479">
    <property type="entry name" value="S4"/>
    <property type="match status" value="1"/>
</dbReference>
<evidence type="ECO:0000256" key="3">
    <source>
        <dbReference type="ARBA" id="ARBA00022884"/>
    </source>
</evidence>
<keyword evidence="4 6" id="KW-0413">Isomerase</keyword>
<dbReference type="InterPro" id="IPR050343">
    <property type="entry name" value="RsuA_PseudoU_synthase"/>
</dbReference>
<dbReference type="SUPFAM" id="SSF55174">
    <property type="entry name" value="Alpha-L RNA-binding motif"/>
    <property type="match status" value="1"/>
</dbReference>
<dbReference type="GO" id="GO:0000455">
    <property type="term" value="P:enzyme-directed rRNA pseudouridine synthesis"/>
    <property type="evidence" value="ECO:0007669"/>
    <property type="project" value="UniProtKB-ARBA"/>
</dbReference>
<dbReference type="EC" id="5.4.99.-" evidence="6"/>
<dbReference type="GO" id="GO:0120159">
    <property type="term" value="F:rRNA pseudouridine synthase activity"/>
    <property type="evidence" value="ECO:0007669"/>
    <property type="project" value="UniProtKB-ARBA"/>
</dbReference>
<organism evidence="8 9">
    <name type="scientific">Ilumatobacter coccineus (strain NBRC 103263 / KCTC 29153 / YM16-304)</name>
    <dbReference type="NCBI Taxonomy" id="1313172"/>
    <lineage>
        <taxon>Bacteria</taxon>
        <taxon>Bacillati</taxon>
        <taxon>Actinomycetota</taxon>
        <taxon>Acidimicrobiia</taxon>
        <taxon>Acidimicrobiales</taxon>
        <taxon>Ilumatobacteraceae</taxon>
        <taxon>Ilumatobacter</taxon>
    </lineage>
</organism>
<protein>
    <recommendedName>
        <fullName evidence="6">Pseudouridine synthase</fullName>
        <ecNumber evidence="6">5.4.99.-</ecNumber>
    </recommendedName>
</protein>
<dbReference type="CDD" id="cd00165">
    <property type="entry name" value="S4"/>
    <property type="match status" value="1"/>
</dbReference>
<dbReference type="InterPro" id="IPR002942">
    <property type="entry name" value="S4_RNA-bd"/>
</dbReference>
<dbReference type="EMBL" id="AP012057">
    <property type="protein sequence ID" value="BAN02812.1"/>
    <property type="molecule type" value="Genomic_DNA"/>
</dbReference>
<dbReference type="NCBIfam" id="TIGR00093">
    <property type="entry name" value="pseudouridine synthase"/>
    <property type="match status" value="1"/>
</dbReference>
<keyword evidence="3 5" id="KW-0694">RNA-binding</keyword>
<gene>
    <name evidence="8" type="primary">rluB</name>
    <name evidence="8" type="ORF">YM304_24980</name>
</gene>
<accession>A0A6C7E9X3</accession>
<evidence type="ECO:0000256" key="4">
    <source>
        <dbReference type="ARBA" id="ARBA00023235"/>
    </source>
</evidence>
<evidence type="ECO:0000259" key="7">
    <source>
        <dbReference type="SMART" id="SM00363"/>
    </source>
</evidence>
<dbReference type="GO" id="GO:0003723">
    <property type="term" value="F:RNA binding"/>
    <property type="evidence" value="ECO:0007669"/>
    <property type="project" value="UniProtKB-KW"/>
</dbReference>
<dbReference type="SMART" id="SM00363">
    <property type="entry name" value="S4"/>
    <property type="match status" value="1"/>
</dbReference>
<dbReference type="InterPro" id="IPR036986">
    <property type="entry name" value="S4_RNA-bd_sf"/>
</dbReference>
<dbReference type="InterPro" id="IPR020103">
    <property type="entry name" value="PsdUridine_synth_cat_dom_sf"/>
</dbReference>
<dbReference type="Pfam" id="PF00849">
    <property type="entry name" value="PseudoU_synth_2"/>
    <property type="match status" value="1"/>
</dbReference>
<dbReference type="PANTHER" id="PTHR47683:SF2">
    <property type="entry name" value="RNA-BINDING S4 DOMAIN-CONTAINING PROTEIN"/>
    <property type="match status" value="1"/>
</dbReference>
<dbReference type="FunFam" id="3.30.70.1560:FF:000001">
    <property type="entry name" value="Pseudouridine synthase"/>
    <property type="match status" value="1"/>
</dbReference>
<dbReference type="Gene3D" id="3.30.70.580">
    <property type="entry name" value="Pseudouridine synthase I, catalytic domain, N-terminal subdomain"/>
    <property type="match status" value="1"/>
</dbReference>
<name>A0A6C7E9X3_ILUCY</name>